<dbReference type="GO" id="GO:0008239">
    <property type="term" value="F:dipeptidyl-peptidase activity"/>
    <property type="evidence" value="ECO:0007669"/>
    <property type="project" value="InterPro"/>
</dbReference>
<gene>
    <name evidence="3" type="ORF">UABAM_00040</name>
</gene>
<dbReference type="OrthoDB" id="319764at2"/>
<dbReference type="Proteomes" id="UP000326354">
    <property type="component" value="Chromosome"/>
</dbReference>
<evidence type="ECO:0000313" key="3">
    <source>
        <dbReference type="EMBL" id="BBM81701.1"/>
    </source>
</evidence>
<dbReference type="PANTHER" id="PTHR22946">
    <property type="entry name" value="DIENELACTONE HYDROLASE DOMAIN-CONTAINING PROTEIN-RELATED"/>
    <property type="match status" value="1"/>
</dbReference>
<dbReference type="Pfam" id="PF08530">
    <property type="entry name" value="PepX_C"/>
    <property type="match status" value="1"/>
</dbReference>
<dbReference type="GO" id="GO:0052689">
    <property type="term" value="F:carboxylic ester hydrolase activity"/>
    <property type="evidence" value="ECO:0007669"/>
    <property type="project" value="UniProtKB-ARBA"/>
</dbReference>
<dbReference type="Pfam" id="PF02129">
    <property type="entry name" value="Peptidase_S15"/>
    <property type="match status" value="1"/>
</dbReference>
<sequence length="517" mass="57913">MKHLVFIFLVTALLFAGEYKYQDNISVLSADGTKLSANVFTPEGEGKFPAIIFPNSWAMDEDQYYVQAALFAEKGYIVFSYSSRGWGKSEGKVTVAGPQDMEDLSACIDWVIANTPVDKDNIGISGISYGAGISLLGLAHDERIKTAAAMSVWGDLITSLYGNETPHVVWATVLLGSGYLTGNMDPMIYKHYQNLVKRQNIPETMAWAKKRSPLYVVDKINKRNAPVYISNNLQDEMFQPNSVIRLYEKLNVPKRLDLNLGIHASAELGGLVGIENYVWKNAHMWFDYWLKGQKTGIMQQPPVTMAVKNTGERDSFPAWPHKSIKTKEYFFGERTIFKNGKLLDVAPTELGKDGISSGILSGISTGVPIIGAIFEAHTPIPIITFLPTTNPLISIYYQSAPLEEDFQLRGTPQVEMWIKPSKSQIQMIAHLYTVDSTGFATLITHAPITLHDQTPDEPVKVTWDLVTTSYDLEKGERFVIAIDNYDLNYKSPEHYFDTEILCGEEYKSKITLPYTEK</sequence>
<evidence type="ECO:0000313" key="4">
    <source>
        <dbReference type="Proteomes" id="UP000326354"/>
    </source>
</evidence>
<dbReference type="Gene3D" id="2.60.120.260">
    <property type="entry name" value="Galactose-binding domain-like"/>
    <property type="match status" value="1"/>
</dbReference>
<dbReference type="InterPro" id="IPR050261">
    <property type="entry name" value="FrsA_esterase"/>
</dbReference>
<protein>
    <recommendedName>
        <fullName evidence="2">Xaa-Pro dipeptidyl-peptidase C-terminal domain-containing protein</fullName>
    </recommendedName>
</protein>
<dbReference type="SUPFAM" id="SSF53474">
    <property type="entry name" value="alpha/beta-Hydrolases"/>
    <property type="match status" value="1"/>
</dbReference>
<name>A0A5S9IHV3_UABAM</name>
<proteinExistence type="predicted"/>
<keyword evidence="1" id="KW-0378">Hydrolase</keyword>
<dbReference type="InterPro" id="IPR013736">
    <property type="entry name" value="Xaa-Pro_dipept_C"/>
</dbReference>
<keyword evidence="4" id="KW-1185">Reference proteome</keyword>
<accession>A0A5S9IHV3</accession>
<feature type="domain" description="Xaa-Pro dipeptidyl-peptidase C-terminal" evidence="2">
    <location>
        <begin position="283"/>
        <end position="511"/>
    </location>
</feature>
<organism evidence="3 4">
    <name type="scientific">Uabimicrobium amorphum</name>
    <dbReference type="NCBI Taxonomy" id="2596890"/>
    <lineage>
        <taxon>Bacteria</taxon>
        <taxon>Pseudomonadati</taxon>
        <taxon>Planctomycetota</taxon>
        <taxon>Candidatus Uabimicrobiia</taxon>
        <taxon>Candidatus Uabimicrobiales</taxon>
        <taxon>Candidatus Uabimicrobiaceae</taxon>
        <taxon>Candidatus Uabimicrobium</taxon>
    </lineage>
</organism>
<dbReference type="Gene3D" id="3.40.50.1820">
    <property type="entry name" value="alpha/beta hydrolase"/>
    <property type="match status" value="1"/>
</dbReference>
<dbReference type="AlphaFoldDB" id="A0A5S9IHV3"/>
<dbReference type="KEGG" id="uam:UABAM_00040"/>
<dbReference type="RefSeq" id="WP_151965973.1">
    <property type="nucleotide sequence ID" value="NZ_AP019860.1"/>
</dbReference>
<evidence type="ECO:0000259" key="2">
    <source>
        <dbReference type="SMART" id="SM00939"/>
    </source>
</evidence>
<evidence type="ECO:0000256" key="1">
    <source>
        <dbReference type="ARBA" id="ARBA00022801"/>
    </source>
</evidence>
<dbReference type="InterPro" id="IPR008979">
    <property type="entry name" value="Galactose-bd-like_sf"/>
</dbReference>
<dbReference type="InterPro" id="IPR029058">
    <property type="entry name" value="AB_hydrolase_fold"/>
</dbReference>
<dbReference type="SUPFAM" id="SSF49785">
    <property type="entry name" value="Galactose-binding domain-like"/>
    <property type="match status" value="1"/>
</dbReference>
<dbReference type="PANTHER" id="PTHR22946:SF9">
    <property type="entry name" value="POLYKETIDE TRANSFERASE AF380"/>
    <property type="match status" value="1"/>
</dbReference>
<dbReference type="SMART" id="SM00939">
    <property type="entry name" value="PepX_C"/>
    <property type="match status" value="1"/>
</dbReference>
<reference evidence="3 4" key="1">
    <citation type="submission" date="2019-08" db="EMBL/GenBank/DDBJ databases">
        <title>Complete genome sequence of Candidatus Uab amorphum.</title>
        <authorList>
            <person name="Shiratori T."/>
            <person name="Suzuki S."/>
            <person name="Kakizawa Y."/>
            <person name="Ishida K."/>
        </authorList>
    </citation>
    <scope>NUCLEOTIDE SEQUENCE [LARGE SCALE GENOMIC DNA]</scope>
    <source>
        <strain evidence="3 4">SRT547</strain>
    </source>
</reference>
<dbReference type="InterPro" id="IPR000383">
    <property type="entry name" value="Xaa-Pro-like_dom"/>
</dbReference>
<dbReference type="EMBL" id="AP019860">
    <property type="protein sequence ID" value="BBM81701.1"/>
    <property type="molecule type" value="Genomic_DNA"/>
</dbReference>